<comment type="catalytic activity">
    <reaction evidence="9">
        <text>L-seryl-[protein] + ATP = O-phospho-L-seryl-[protein] + ADP + H(+)</text>
        <dbReference type="Rhea" id="RHEA:17989"/>
        <dbReference type="Rhea" id="RHEA-COMP:9863"/>
        <dbReference type="Rhea" id="RHEA-COMP:11604"/>
        <dbReference type="ChEBI" id="CHEBI:15378"/>
        <dbReference type="ChEBI" id="CHEBI:29999"/>
        <dbReference type="ChEBI" id="CHEBI:30616"/>
        <dbReference type="ChEBI" id="CHEBI:83421"/>
        <dbReference type="ChEBI" id="CHEBI:456216"/>
        <dbReference type="EC" id="2.7.11.1"/>
    </reaction>
</comment>
<evidence type="ECO:0000256" key="3">
    <source>
        <dbReference type="ARBA" id="ARBA00022527"/>
    </source>
</evidence>
<feature type="compositionally biased region" description="Pro residues" evidence="11">
    <location>
        <begin position="426"/>
        <end position="446"/>
    </location>
</feature>
<reference evidence="13 14" key="1">
    <citation type="submission" date="2016-06" db="EMBL/GenBank/DDBJ databases">
        <authorList>
            <person name="Kjaerup R.B."/>
            <person name="Dalgaard T.S."/>
            <person name="Juul-Madsen H.R."/>
        </authorList>
    </citation>
    <scope>NUCLEOTIDE SEQUENCE [LARGE SCALE GENOMIC DNA]</scope>
    <source>
        <strain evidence="13 14">Pb300</strain>
    </source>
</reference>
<feature type="compositionally biased region" description="Polar residues" evidence="11">
    <location>
        <begin position="1226"/>
        <end position="1240"/>
    </location>
</feature>
<dbReference type="VEuPathDB" id="FungiDB:PADG_12331"/>
<feature type="compositionally biased region" description="Gly residues" evidence="11">
    <location>
        <begin position="1423"/>
        <end position="1442"/>
    </location>
</feature>
<evidence type="ECO:0000256" key="11">
    <source>
        <dbReference type="SAM" id="MobiDB-lite"/>
    </source>
</evidence>
<keyword evidence="6 13" id="KW-0418">Kinase</keyword>
<dbReference type="GO" id="GO:0004674">
    <property type="term" value="F:protein serine/threonine kinase activity"/>
    <property type="evidence" value="ECO:0007669"/>
    <property type="project" value="UniProtKB-KW"/>
</dbReference>
<evidence type="ECO:0000256" key="6">
    <source>
        <dbReference type="ARBA" id="ARBA00022777"/>
    </source>
</evidence>
<organism evidence="13 14">
    <name type="scientific">Paracoccidioides brasiliensis</name>
    <dbReference type="NCBI Taxonomy" id="121759"/>
    <lineage>
        <taxon>Eukaryota</taxon>
        <taxon>Fungi</taxon>
        <taxon>Dikarya</taxon>
        <taxon>Ascomycota</taxon>
        <taxon>Pezizomycotina</taxon>
        <taxon>Eurotiomycetes</taxon>
        <taxon>Eurotiomycetidae</taxon>
        <taxon>Onygenales</taxon>
        <taxon>Ajellomycetaceae</taxon>
        <taxon>Paracoccidioides</taxon>
    </lineage>
</organism>
<keyword evidence="3" id="KW-0723">Serine/threonine-protein kinase</keyword>
<dbReference type="InterPro" id="IPR017441">
    <property type="entry name" value="Protein_kinase_ATP_BS"/>
</dbReference>
<feature type="compositionally biased region" description="Polar residues" evidence="11">
    <location>
        <begin position="1146"/>
        <end position="1155"/>
    </location>
</feature>
<dbReference type="GO" id="GO:0005737">
    <property type="term" value="C:cytoplasm"/>
    <property type="evidence" value="ECO:0007669"/>
    <property type="project" value="TreeGrafter"/>
</dbReference>
<dbReference type="Proteomes" id="UP000242814">
    <property type="component" value="Unassembled WGS sequence"/>
</dbReference>
<dbReference type="GO" id="GO:0005524">
    <property type="term" value="F:ATP binding"/>
    <property type="evidence" value="ECO:0007669"/>
    <property type="project" value="UniProtKB-UniRule"/>
</dbReference>
<evidence type="ECO:0000256" key="9">
    <source>
        <dbReference type="ARBA" id="ARBA00048679"/>
    </source>
</evidence>
<feature type="domain" description="Protein kinase" evidence="12">
    <location>
        <begin position="616"/>
        <end position="887"/>
    </location>
</feature>
<dbReference type="SMART" id="SM00220">
    <property type="entry name" value="S_TKc"/>
    <property type="match status" value="1"/>
</dbReference>
<feature type="compositionally biased region" description="Pro residues" evidence="11">
    <location>
        <begin position="361"/>
        <end position="373"/>
    </location>
</feature>
<dbReference type="Gene3D" id="1.10.510.10">
    <property type="entry name" value="Transferase(Phosphotransferase) domain 1"/>
    <property type="match status" value="1"/>
</dbReference>
<dbReference type="InterPro" id="IPR011009">
    <property type="entry name" value="Kinase-like_dom_sf"/>
</dbReference>
<feature type="compositionally biased region" description="Polar residues" evidence="11">
    <location>
        <begin position="213"/>
        <end position="237"/>
    </location>
</feature>
<dbReference type="InterPro" id="IPR050629">
    <property type="entry name" value="STE20/SPS1-PAK"/>
</dbReference>
<feature type="binding site" evidence="10">
    <location>
        <position position="645"/>
    </location>
    <ligand>
        <name>ATP</name>
        <dbReference type="ChEBI" id="CHEBI:30616"/>
    </ligand>
</feature>
<feature type="region of interest" description="Disordered" evidence="11">
    <location>
        <begin position="1"/>
        <end position="266"/>
    </location>
</feature>
<dbReference type="InterPro" id="IPR000719">
    <property type="entry name" value="Prot_kinase_dom"/>
</dbReference>
<comment type="caution">
    <text evidence="13">The sequence shown here is derived from an EMBL/GenBank/DDBJ whole genome shotgun (WGS) entry which is preliminary data.</text>
</comment>
<feature type="region of interest" description="Disordered" evidence="11">
    <location>
        <begin position="413"/>
        <end position="448"/>
    </location>
</feature>
<keyword evidence="4" id="KW-0808">Transferase</keyword>
<dbReference type="PANTHER" id="PTHR48012:SF10">
    <property type="entry name" value="FI20177P1"/>
    <property type="match status" value="1"/>
</dbReference>
<feature type="compositionally biased region" description="Basic and acidic residues" evidence="11">
    <location>
        <begin position="106"/>
        <end position="116"/>
    </location>
</feature>
<evidence type="ECO:0000256" key="8">
    <source>
        <dbReference type="ARBA" id="ARBA00047899"/>
    </source>
</evidence>
<sequence length="1442" mass="160676">MACHNSRARRNAFYGDQPRCGRNREPHCDQLQAPEGNTYFVPDAVKASPPDATSAYQGPLRSSQQQLGEAFPRSTSYSSNTWEDAGVGEPEPFDSEQRRAEKRRAKTLDEVEERPFPRFPEQPTNFAPNLWRSGQRPLETSESLVEAFPPFDPAPGSSGFYYEDAPYFAQSSLDPATTSPFSYRPAESPAAEAFPPPDPAPSSSGFYYEDSPYYNQPSPGAAPTSYSSHSPGVANQTPRRPPPPSDPNPLSDYSTNPLRSNTFSPRSPVLYSHAAVLYQPPSDLPRPTDKPFYDPFNQPKDAYQNRPDTLNQPKPSLGFQSPPHPFGSKNHPLRARGNTFDVENQPFRARGNSFGTENQPPRNPYNNPPPPTRRPTLNPTRDRAKTLPSAHDFQTFDRRRNFNPLYFYPGNERRYINNDSQLGPSKPLPPPPPHHPPPPPPLPPTLGPVVQRFPEADVYEPKELSANILATWAGEPADYNDLLNYSVRYSKLPFQSAAPIKRKPRRSIRIVESLKRIFSPRRKSSVTEFAVLPKIQVDESCFSVHNRWIEGAIDHTNKISERGTNLRPTMASTYLDPSSAMVTITKQKAEAMRLAKEQGAAVKEMCRRAKSDMPPYAFEELIGKGAYGRVYKGRQIHSQKVVAIKVLEIDTVDYKSVRDMKDESIKDFIHETKVMMQVKEAGAKNINMLIEAFSIHSQLWLVCEYCPGGSVKTLMRAMGDKLEERFIIPIARELAEGLKAIHDAGIIHRDIKAANVLIHEEGRLEICDFGVAGVLQSKVDKRTTWIGTPHWMPPEMFPMRGGGEMHQYGSEIDVWAYGCTLFECATGNPPNATLRERMQIGRQLNRFTPRLEDDSFTEGLRSLVSFTLDSDPTVRPTMEKILQHHYLAHTRESHPTTSLRELVKIYYQWAQRGGQRISLFNPGGAIASEFPGEEDSIYQDDWNFSTTTSFERRFSLIDFDQLSASLAELEDEITPTPPEPPRDEYDDSNDADLTAQERANFDERVKRGAAAMEGIFNEDKPDYKYETKRDFVPVQQQRFSSDLPLRTDTDRSSVTSTLIDLNLGDYESSHYAAGSASNNPRFQLADANTIRANRSSSKLTRNSNTSSDSSDYQPARGPRPPTMEWTFPSSMSADAHYDFNHDDDSGSGQHHFQPQHQEKRDTCAWTFPIMTTEPEESSAHEEPDQWGSGVASSNRLSHEDDMAKRFPTLQWSSNNRSMGLDGASDSRPSTATSYHSATSDADNDPFRFDRPVTPPAVEDTDDLSSSCDTFPSITDSAIFTDFDADTAPSSLNYTAYSRNHSHNNHRDNCGMGNSNGSLAGPGPDHDTAVENGGVERSQCSAEPDAGHLDFPQPVPPSMESLTEGASDEVFARELTRLLGEFLNGLAITGQRLVRTEVGKSREVGADVNGNGIGIGSDHEGGRGRGLCRGDNGIGQPGPGRED</sequence>
<evidence type="ECO:0000256" key="10">
    <source>
        <dbReference type="PROSITE-ProRule" id="PRU10141"/>
    </source>
</evidence>
<evidence type="ECO:0000313" key="14">
    <source>
        <dbReference type="Proteomes" id="UP000242814"/>
    </source>
</evidence>
<evidence type="ECO:0000256" key="7">
    <source>
        <dbReference type="ARBA" id="ARBA00022840"/>
    </source>
</evidence>
<feature type="region of interest" description="Disordered" evidence="11">
    <location>
        <begin position="1304"/>
        <end position="1361"/>
    </location>
</feature>
<evidence type="ECO:0000256" key="4">
    <source>
        <dbReference type="ARBA" id="ARBA00022679"/>
    </source>
</evidence>
<dbReference type="PROSITE" id="PS00108">
    <property type="entry name" value="PROTEIN_KINASE_ST"/>
    <property type="match status" value="1"/>
</dbReference>
<dbReference type="PROSITE" id="PS50011">
    <property type="entry name" value="PROTEIN_KINASE_DOM"/>
    <property type="match status" value="1"/>
</dbReference>
<evidence type="ECO:0000256" key="2">
    <source>
        <dbReference type="ARBA" id="ARBA00012513"/>
    </source>
</evidence>
<feature type="compositionally biased region" description="Polar residues" evidence="11">
    <location>
        <begin position="169"/>
        <end position="181"/>
    </location>
</feature>
<dbReference type="PANTHER" id="PTHR48012">
    <property type="entry name" value="STERILE20-LIKE KINASE, ISOFORM B-RELATED"/>
    <property type="match status" value="1"/>
</dbReference>
<feature type="region of interest" description="Disordered" evidence="11">
    <location>
        <begin position="1173"/>
        <end position="1265"/>
    </location>
</feature>
<feature type="region of interest" description="Disordered" evidence="11">
    <location>
        <begin position="1408"/>
        <end position="1442"/>
    </location>
</feature>
<feature type="compositionally biased region" description="Basic residues" evidence="11">
    <location>
        <begin position="1"/>
        <end position="10"/>
    </location>
</feature>
<name>A0A1D2JQ47_PARBR</name>
<evidence type="ECO:0000313" key="13">
    <source>
        <dbReference type="EMBL" id="ODH45214.1"/>
    </source>
</evidence>
<gene>
    <name evidence="13" type="ORF">ACO22_00210</name>
</gene>
<dbReference type="FunFam" id="1.10.510.10:FF:000670">
    <property type="entry name" value="Serine/threonin protein kinase, putative"/>
    <property type="match status" value="1"/>
</dbReference>
<dbReference type="Pfam" id="PF00069">
    <property type="entry name" value="Pkinase"/>
    <property type="match status" value="1"/>
</dbReference>
<dbReference type="PROSITE" id="PS00107">
    <property type="entry name" value="PROTEIN_KINASE_ATP"/>
    <property type="match status" value="1"/>
</dbReference>
<dbReference type="EMBL" id="LZYO01000004">
    <property type="protein sequence ID" value="ODH45214.1"/>
    <property type="molecule type" value="Genomic_DNA"/>
</dbReference>
<protein>
    <recommendedName>
        <fullName evidence="2">non-specific serine/threonine protein kinase</fullName>
        <ecNumber evidence="2">2.7.11.1</ecNumber>
    </recommendedName>
</protein>
<dbReference type="InterPro" id="IPR008271">
    <property type="entry name" value="Ser/Thr_kinase_AS"/>
</dbReference>
<feature type="region of interest" description="Disordered" evidence="11">
    <location>
        <begin position="1091"/>
        <end position="1161"/>
    </location>
</feature>
<feature type="compositionally biased region" description="Polar residues" evidence="11">
    <location>
        <begin position="54"/>
        <end position="82"/>
    </location>
</feature>
<evidence type="ECO:0000256" key="5">
    <source>
        <dbReference type="ARBA" id="ARBA00022741"/>
    </source>
</evidence>
<comment type="similarity">
    <text evidence="1">Belongs to the protein kinase superfamily. STE Ser/Thr protein kinase family. STE20 subfamily.</text>
</comment>
<feature type="compositionally biased region" description="Low complexity" evidence="11">
    <location>
        <begin position="1100"/>
        <end position="1111"/>
    </location>
</feature>
<dbReference type="SUPFAM" id="SSF56112">
    <property type="entry name" value="Protein kinase-like (PK-like)"/>
    <property type="match status" value="1"/>
</dbReference>
<evidence type="ECO:0000256" key="1">
    <source>
        <dbReference type="ARBA" id="ARBA00008874"/>
    </source>
</evidence>
<feature type="compositionally biased region" description="Basic and acidic residues" evidence="11">
    <location>
        <begin position="1135"/>
        <end position="1144"/>
    </location>
</feature>
<proteinExistence type="inferred from homology"/>
<evidence type="ECO:0000259" key="12">
    <source>
        <dbReference type="PROSITE" id="PS50011"/>
    </source>
</evidence>
<feature type="compositionally biased region" description="Polar residues" evidence="11">
    <location>
        <begin position="253"/>
        <end position="265"/>
    </location>
</feature>
<dbReference type="VEuPathDB" id="FungiDB:PABG_06310"/>
<dbReference type="EC" id="2.7.11.1" evidence="2"/>
<accession>A0A1D2JQ47</accession>
<keyword evidence="5 10" id="KW-0547">Nucleotide-binding</keyword>
<comment type="catalytic activity">
    <reaction evidence="8">
        <text>L-threonyl-[protein] + ATP = O-phospho-L-threonyl-[protein] + ADP + H(+)</text>
        <dbReference type="Rhea" id="RHEA:46608"/>
        <dbReference type="Rhea" id="RHEA-COMP:11060"/>
        <dbReference type="Rhea" id="RHEA-COMP:11605"/>
        <dbReference type="ChEBI" id="CHEBI:15378"/>
        <dbReference type="ChEBI" id="CHEBI:30013"/>
        <dbReference type="ChEBI" id="CHEBI:30616"/>
        <dbReference type="ChEBI" id="CHEBI:61977"/>
        <dbReference type="ChEBI" id="CHEBI:456216"/>
        <dbReference type="EC" id="2.7.11.1"/>
    </reaction>
</comment>
<keyword evidence="7 10" id="KW-0067">ATP-binding</keyword>
<feature type="region of interest" description="Disordered" evidence="11">
    <location>
        <begin position="279"/>
        <end position="396"/>
    </location>
</feature>